<evidence type="ECO:0000313" key="2">
    <source>
        <dbReference type="EMBL" id="GAA0458035.1"/>
    </source>
</evidence>
<dbReference type="InterPro" id="IPR014211">
    <property type="entry name" value="Spore_III_AD"/>
</dbReference>
<reference evidence="3" key="1">
    <citation type="journal article" date="2019" name="Int. J. Syst. Evol. Microbiol.">
        <title>The Global Catalogue of Microorganisms (GCM) 10K type strain sequencing project: providing services to taxonomists for standard genome sequencing and annotation.</title>
        <authorList>
            <consortium name="The Broad Institute Genomics Platform"/>
            <consortium name="The Broad Institute Genome Sequencing Center for Infectious Disease"/>
            <person name="Wu L."/>
            <person name="Ma J."/>
        </authorList>
    </citation>
    <scope>NUCLEOTIDE SEQUENCE [LARGE SCALE GENOMIC DNA]</scope>
    <source>
        <strain evidence="3">JCM 14193</strain>
    </source>
</reference>
<dbReference type="RefSeq" id="WP_343782362.1">
    <property type="nucleotide sequence ID" value="NZ_BAAACZ010000009.1"/>
</dbReference>
<evidence type="ECO:0000256" key="1">
    <source>
        <dbReference type="SAM" id="Phobius"/>
    </source>
</evidence>
<dbReference type="EMBL" id="BAAACZ010000009">
    <property type="protein sequence ID" value="GAA0458035.1"/>
    <property type="molecule type" value="Genomic_DNA"/>
</dbReference>
<protein>
    <submittedName>
        <fullName evidence="2">Stage III sporulation protein AD</fullName>
    </submittedName>
</protein>
<dbReference type="Pfam" id="PF06686">
    <property type="entry name" value="SpoIIIAC"/>
    <property type="match status" value="2"/>
</dbReference>
<keyword evidence="3" id="KW-1185">Reference proteome</keyword>
<feature type="transmembrane region" description="Helical" evidence="1">
    <location>
        <begin position="65"/>
        <end position="85"/>
    </location>
</feature>
<organism evidence="2 3">
    <name type="scientific">Alkalibacillus silvisoli</name>
    <dbReference type="NCBI Taxonomy" id="392823"/>
    <lineage>
        <taxon>Bacteria</taxon>
        <taxon>Bacillati</taxon>
        <taxon>Bacillota</taxon>
        <taxon>Bacilli</taxon>
        <taxon>Bacillales</taxon>
        <taxon>Bacillaceae</taxon>
        <taxon>Alkalibacillus</taxon>
    </lineage>
</organism>
<name>A0ABP3JNZ1_9BACI</name>
<dbReference type="InterPro" id="IPR025664">
    <property type="entry name" value="Spore_III_AC/AD"/>
</dbReference>
<comment type="caution">
    <text evidence="2">The sequence shown here is derived from an EMBL/GenBank/DDBJ whole genome shotgun (WGS) entry which is preliminary data.</text>
</comment>
<gene>
    <name evidence="2" type="primary">spoIIIAD</name>
    <name evidence="2" type="ORF">GCM10008935_11360</name>
</gene>
<feature type="transmembrane region" description="Helical" evidence="1">
    <location>
        <begin position="106"/>
        <end position="127"/>
    </location>
</feature>
<feature type="transmembrane region" description="Helical" evidence="1">
    <location>
        <begin position="28"/>
        <end position="45"/>
    </location>
</feature>
<accession>A0ABP3JNZ1</accession>
<sequence length="129" mass="14243">MPFLQVLAVIIIAAILIIVVREKNSSVGFLLTLLTGALVFLFILTQINELMSVFQQVTSRMNVSLLHLDTIFKVIGVAYITEFASQVLRDANLSSVAIKVEIVGKLFILLIALPIFITVIETLLSFIPQ</sequence>
<keyword evidence="1" id="KW-1133">Transmembrane helix</keyword>
<evidence type="ECO:0000313" key="3">
    <source>
        <dbReference type="Proteomes" id="UP001500740"/>
    </source>
</evidence>
<proteinExistence type="predicted"/>
<keyword evidence="1" id="KW-0472">Membrane</keyword>
<keyword evidence="1" id="KW-0812">Transmembrane</keyword>
<dbReference type="Proteomes" id="UP001500740">
    <property type="component" value="Unassembled WGS sequence"/>
</dbReference>
<dbReference type="NCBIfam" id="TIGR02849">
    <property type="entry name" value="spore_III_AD"/>
    <property type="match status" value="1"/>
</dbReference>
<feature type="transmembrane region" description="Helical" evidence="1">
    <location>
        <begin position="6"/>
        <end position="21"/>
    </location>
</feature>